<accession>A0ABX3ZSL1</accession>
<keyword evidence="3" id="KW-1185">Reference proteome</keyword>
<protein>
    <submittedName>
        <fullName evidence="2">Uncharacterized protein</fullName>
    </submittedName>
</protein>
<gene>
    <name evidence="2" type="ORF">CDV53_11135</name>
</gene>
<reference evidence="2 3" key="1">
    <citation type="submission" date="2016-11" db="EMBL/GenBank/DDBJ databases">
        <title>Comparison of Traditional DNA-DNA Hybridization with In Silico Genomic Analysis.</title>
        <authorList>
            <person name="Nicholson A.C."/>
            <person name="Sammons S."/>
            <person name="Humrighouse B.W."/>
            <person name="Graziano J."/>
            <person name="Lasker B."/>
            <person name="Whitney A.M."/>
            <person name="Mcquiston J.R."/>
        </authorList>
    </citation>
    <scope>NUCLEOTIDE SEQUENCE [LARGE SCALE GENOMIC DNA]</scope>
    <source>
        <strain evidence="2 3">H1892</strain>
    </source>
</reference>
<organism evidence="2 3">
    <name type="scientific">Haematobacter missouriensis</name>
    <dbReference type="NCBI Taxonomy" id="366616"/>
    <lineage>
        <taxon>Bacteria</taxon>
        <taxon>Pseudomonadati</taxon>
        <taxon>Pseudomonadota</taxon>
        <taxon>Alphaproteobacteria</taxon>
        <taxon>Rhodobacterales</taxon>
        <taxon>Paracoccaceae</taxon>
        <taxon>Haematobacter</taxon>
    </lineage>
</organism>
<comment type="caution">
    <text evidence="2">The sequence shown here is derived from an EMBL/GenBank/DDBJ whole genome shotgun (WGS) entry which is preliminary data.</text>
</comment>
<name>A0ABX3ZSL1_9RHOB</name>
<sequence length="87" mass="9775">MDFRLDFRRSHMISAPARQPPKRASPGARGSALMAPSFRDDRRRSVNGCGKQHPGLPLGGNLSHIVEEHPGNRKFWLMTEPIFQLLA</sequence>
<evidence type="ECO:0000256" key="1">
    <source>
        <dbReference type="SAM" id="MobiDB-lite"/>
    </source>
</evidence>
<feature type="region of interest" description="Disordered" evidence="1">
    <location>
        <begin position="1"/>
        <end position="61"/>
    </location>
</feature>
<dbReference type="EMBL" id="NIPV01000038">
    <property type="protein sequence ID" value="OWJ75272.1"/>
    <property type="molecule type" value="Genomic_DNA"/>
</dbReference>
<dbReference type="Proteomes" id="UP000214673">
    <property type="component" value="Unassembled WGS sequence"/>
</dbReference>
<proteinExistence type="predicted"/>
<evidence type="ECO:0000313" key="2">
    <source>
        <dbReference type="EMBL" id="OWJ75272.1"/>
    </source>
</evidence>
<evidence type="ECO:0000313" key="3">
    <source>
        <dbReference type="Proteomes" id="UP000214673"/>
    </source>
</evidence>